<accession>B9XMA1</accession>
<sequence length="877" mass="98175" precursor="true">MMISTIPSNLRIYSTVLLIAVLACIGLHAAEEIRPDLDYFPSRLYATIYRNWDIVPHERLATVLGTDVTTLHKAGKAMGLSIPESLTPEEIRRNVEMVLRRNWTIIPRNQIEALLDFNPQQFDDFLGKEIFLRALLAAPPADLSPIKYAIPDSATKARLQWFSIHFTHHKEAVSNTPEEPRLGYQNDLFFAHNRPDFIPETTSKSAEANLQSGWKIYTPRGRGEVLKHAVADFAHYCLVCQQTKKGSLSEASKPGNNTITLLVRPSSDVPEAYSLKIEKKSIHLESSSEIGLARGLVELEHRMAERGGPFLSTTCETNRPTFSTRCVFPYSSLMTDVLGQDLIDPCPDGYLDTIFHQDADGIWIYALLSDLVPSPVFDGMGVGGEKRLQKLRDLVNRAAKHSLKVYIYLNEPRSQPLAFFDKYPDVKGQVEGNTAALCTSTEAVQKHLRGSFEKLFREVPGLGGVFLITASENLANCYSHAHGGKTSCPRCSQRSPADVIAESIRCMAEGTWAANPKARFVVWDWSWHSVLGENVPEQIIKQLPKGVALMADFERGTTIERGGVAMKVDEYSISVVGPSPRAQLRAKQSKDSGLDFFAKVQLSTTWECGTVPFIPVPNLLARKATAMRDLNVTGAMATWTIGSYPSPNTEAFALRQWNPQLDEEDILRRIAARRYNPEAVAPAVSGWTKLSDAFTEEYPYSSAPYSGPLQHGPSLLLYRRDIPPPLGTVTLLNPKDDWTHWTAPYSPELMSKLLRHLCERWDDGLHDLQDAMEASTGVRRWTAQRDYGVAWMVGYTYRAYADDLDFYKARDKGDILHMKQIAAAQIVSTEEALRFVRADSRLGWEPELQYFYRPSDVLERLLSLDAVVDSPPSSASH</sequence>
<evidence type="ECO:0000313" key="2">
    <source>
        <dbReference type="EMBL" id="EEF59094.1"/>
    </source>
</evidence>
<dbReference type="RefSeq" id="WP_007416940.1">
    <property type="nucleotide sequence ID" value="NZ_ABOX02000033.1"/>
</dbReference>
<keyword evidence="1" id="KW-0378">Hydrolase</keyword>
<comment type="caution">
    <text evidence="2">The sequence shown here is derived from an EMBL/GenBank/DDBJ whole genome shotgun (WGS) entry which is preliminary data.</text>
</comment>
<dbReference type="GO" id="GO:0005975">
    <property type="term" value="P:carbohydrate metabolic process"/>
    <property type="evidence" value="ECO:0007669"/>
    <property type="project" value="UniProtKB-ARBA"/>
</dbReference>
<evidence type="ECO:0008006" key="4">
    <source>
        <dbReference type="Google" id="ProtNLM"/>
    </source>
</evidence>
<dbReference type="InterPro" id="IPR029018">
    <property type="entry name" value="Hex-like_dom2"/>
</dbReference>
<evidence type="ECO:0000313" key="3">
    <source>
        <dbReference type="Proteomes" id="UP000003688"/>
    </source>
</evidence>
<keyword evidence="3" id="KW-1185">Reference proteome</keyword>
<dbReference type="Proteomes" id="UP000003688">
    <property type="component" value="Unassembled WGS sequence"/>
</dbReference>
<dbReference type="OrthoDB" id="9759234at2"/>
<dbReference type="AlphaFoldDB" id="B9XMA1"/>
<dbReference type="GO" id="GO:0016787">
    <property type="term" value="F:hydrolase activity"/>
    <property type="evidence" value="ECO:0007669"/>
    <property type="project" value="UniProtKB-KW"/>
</dbReference>
<dbReference type="STRING" id="320771.Cflav_PD2222"/>
<name>B9XMA1_PEDPL</name>
<protein>
    <recommendedName>
        <fullName evidence="4">Beta-hexosaminidase bacterial type N-terminal domain-containing protein</fullName>
    </recommendedName>
</protein>
<dbReference type="Gene3D" id="3.30.379.10">
    <property type="entry name" value="Chitobiase/beta-hexosaminidase domain 2-like"/>
    <property type="match status" value="1"/>
</dbReference>
<evidence type="ECO:0000256" key="1">
    <source>
        <dbReference type="ARBA" id="ARBA00022801"/>
    </source>
</evidence>
<dbReference type="SUPFAM" id="SSF55545">
    <property type="entry name" value="beta-N-acetylhexosaminidase-like domain"/>
    <property type="match status" value="1"/>
</dbReference>
<organism evidence="2 3">
    <name type="scientific">Pedosphaera parvula (strain Ellin514)</name>
    <dbReference type="NCBI Taxonomy" id="320771"/>
    <lineage>
        <taxon>Bacteria</taxon>
        <taxon>Pseudomonadati</taxon>
        <taxon>Verrucomicrobiota</taxon>
        <taxon>Pedosphaerae</taxon>
        <taxon>Pedosphaerales</taxon>
        <taxon>Pedosphaeraceae</taxon>
        <taxon>Pedosphaera</taxon>
    </lineage>
</organism>
<dbReference type="EMBL" id="ABOX02000033">
    <property type="protein sequence ID" value="EEF59094.1"/>
    <property type="molecule type" value="Genomic_DNA"/>
</dbReference>
<reference evidence="2 3" key="1">
    <citation type="journal article" date="2011" name="J. Bacteriol.">
        <title>Genome sequence of 'Pedosphaera parvula' Ellin514, an aerobic Verrucomicrobial isolate from pasture soil.</title>
        <authorList>
            <person name="Kant R."/>
            <person name="van Passel M.W."/>
            <person name="Sangwan P."/>
            <person name="Palva A."/>
            <person name="Lucas S."/>
            <person name="Copeland A."/>
            <person name="Lapidus A."/>
            <person name="Glavina Del Rio T."/>
            <person name="Dalin E."/>
            <person name="Tice H."/>
            <person name="Bruce D."/>
            <person name="Goodwin L."/>
            <person name="Pitluck S."/>
            <person name="Chertkov O."/>
            <person name="Larimer F.W."/>
            <person name="Land M.L."/>
            <person name="Hauser L."/>
            <person name="Brettin T.S."/>
            <person name="Detter J.C."/>
            <person name="Han S."/>
            <person name="de Vos W.M."/>
            <person name="Janssen P.H."/>
            <person name="Smidt H."/>
        </authorList>
    </citation>
    <scope>NUCLEOTIDE SEQUENCE [LARGE SCALE GENOMIC DNA]</scope>
    <source>
        <strain evidence="2 3">Ellin514</strain>
    </source>
</reference>
<gene>
    <name evidence="2" type="ORF">Cflav_PD2222</name>
</gene>
<proteinExistence type="predicted"/>